<dbReference type="AlphaFoldDB" id="A0A0F9XD42"/>
<feature type="region of interest" description="Disordered" evidence="1">
    <location>
        <begin position="49"/>
        <end position="75"/>
    </location>
</feature>
<name>A0A0F9XD42_9ZZZZ</name>
<organism evidence="2">
    <name type="scientific">marine sediment metagenome</name>
    <dbReference type="NCBI Taxonomy" id="412755"/>
    <lineage>
        <taxon>unclassified sequences</taxon>
        <taxon>metagenomes</taxon>
        <taxon>ecological metagenomes</taxon>
    </lineage>
</organism>
<evidence type="ECO:0000313" key="2">
    <source>
        <dbReference type="EMBL" id="KKN96906.1"/>
    </source>
</evidence>
<evidence type="ECO:0000256" key="1">
    <source>
        <dbReference type="SAM" id="MobiDB-lite"/>
    </source>
</evidence>
<dbReference type="EMBL" id="LAZR01000062">
    <property type="protein sequence ID" value="KKN96906.1"/>
    <property type="molecule type" value="Genomic_DNA"/>
</dbReference>
<sequence length="75" mass="7690">MALRIAITVSGVDESVTQTQFDSLLEAIRAATSTELAINFVVDSSAVGSTQAASADDDPTTEDDSRVGTVVATIS</sequence>
<accession>A0A0F9XD42</accession>
<gene>
    <name evidence="2" type="ORF">LCGC14_0165540</name>
</gene>
<reference evidence="2" key="1">
    <citation type="journal article" date="2015" name="Nature">
        <title>Complex archaea that bridge the gap between prokaryotes and eukaryotes.</title>
        <authorList>
            <person name="Spang A."/>
            <person name="Saw J.H."/>
            <person name="Jorgensen S.L."/>
            <person name="Zaremba-Niedzwiedzka K."/>
            <person name="Martijn J."/>
            <person name="Lind A.E."/>
            <person name="van Eijk R."/>
            <person name="Schleper C."/>
            <person name="Guy L."/>
            <person name="Ettema T.J."/>
        </authorList>
    </citation>
    <scope>NUCLEOTIDE SEQUENCE</scope>
</reference>
<comment type="caution">
    <text evidence="2">The sequence shown here is derived from an EMBL/GenBank/DDBJ whole genome shotgun (WGS) entry which is preliminary data.</text>
</comment>
<protein>
    <submittedName>
        <fullName evidence="2">Uncharacterized protein</fullName>
    </submittedName>
</protein>
<proteinExistence type="predicted"/>